<keyword evidence="12" id="KW-0539">Nucleus</keyword>
<keyword evidence="9 17" id="KW-0175">Coiled coil</keyword>
<evidence type="ECO:0000256" key="4">
    <source>
        <dbReference type="ARBA" id="ARBA00022553"/>
    </source>
</evidence>
<feature type="region of interest" description="Disordered" evidence="18">
    <location>
        <begin position="455"/>
        <end position="478"/>
    </location>
</feature>
<evidence type="ECO:0000256" key="18">
    <source>
        <dbReference type="SAM" id="MobiDB-lite"/>
    </source>
</evidence>
<feature type="compositionally biased region" description="Basic and acidic residues" evidence="18">
    <location>
        <begin position="747"/>
        <end position="774"/>
    </location>
</feature>
<dbReference type="GO" id="GO:0005814">
    <property type="term" value="C:centriole"/>
    <property type="evidence" value="ECO:0007669"/>
    <property type="project" value="UniProtKB-SubCell"/>
</dbReference>
<name>A0A9Q1AQQ6_9SAUR</name>
<keyword evidence="8" id="KW-0970">Cilium biogenesis/degradation</keyword>
<dbReference type="SMART" id="SM00456">
    <property type="entry name" value="WW"/>
    <property type="match status" value="1"/>
</dbReference>
<evidence type="ECO:0000313" key="21">
    <source>
        <dbReference type="Proteomes" id="UP001142489"/>
    </source>
</evidence>
<evidence type="ECO:0000256" key="2">
    <source>
        <dbReference type="ARBA" id="ARBA00004123"/>
    </source>
</evidence>
<keyword evidence="3" id="KW-0963">Cytoplasm</keyword>
<comment type="function">
    <text evidence="14">Plays a role in microtubule organization and/or maintenance for the formation of primary cilia (PC), a microtubule-based structure that protrudes from the surface of epithelial cells. Plays a critical role in G2/M checkpoint and nuclear divisions. A key player in the DNA damage-activated ATR/ATM signaling cascade since it is required for the proper phosphorylation of H2AX, RPA, CHEK2 and CHEK1. Plays a critical role in chromosome segregation, acting as a mediator required for the maintenance of genomic stability through modulation of MDC1, RPA and CHEK1.</text>
</comment>
<evidence type="ECO:0000256" key="9">
    <source>
        <dbReference type="ARBA" id="ARBA00023054"/>
    </source>
</evidence>
<evidence type="ECO:0000256" key="15">
    <source>
        <dbReference type="ARBA" id="ARBA00061715"/>
    </source>
</evidence>
<dbReference type="PANTHER" id="PTHR18902">
    <property type="entry name" value="NUCLEAR MITOTIC APPARATUS PROTEIN 1-RELATED"/>
    <property type="match status" value="1"/>
</dbReference>
<protein>
    <recommendedName>
        <fullName evidence="16">Centrosomal protein of 164 kDa</fullName>
    </recommendedName>
</protein>
<feature type="domain" description="WW" evidence="19">
    <location>
        <begin position="56"/>
        <end position="89"/>
    </location>
</feature>
<dbReference type="OrthoDB" id="6344460at2759"/>
<dbReference type="PROSITE" id="PS50020">
    <property type="entry name" value="WW_DOMAIN_2"/>
    <property type="match status" value="1"/>
</dbReference>
<reference evidence="20" key="1">
    <citation type="journal article" date="2023" name="DNA Res.">
        <title>Chromosome-level genome assembly of Phrynocephalus forsythii using third-generation DNA sequencing and Hi-C analysis.</title>
        <authorList>
            <person name="Qi Y."/>
            <person name="Zhao W."/>
            <person name="Zhao Y."/>
            <person name="Niu C."/>
            <person name="Cao S."/>
            <person name="Zhang Y."/>
        </authorList>
    </citation>
    <scope>NUCLEOTIDE SEQUENCE</scope>
    <source>
        <tissue evidence="20">Muscle</tissue>
    </source>
</reference>
<dbReference type="PROSITE" id="PS01159">
    <property type="entry name" value="WW_DOMAIN_1"/>
    <property type="match status" value="1"/>
</dbReference>
<keyword evidence="13" id="KW-0131">Cell cycle</keyword>
<evidence type="ECO:0000259" key="19">
    <source>
        <dbReference type="PROSITE" id="PS50020"/>
    </source>
</evidence>
<feature type="coiled-coil region" evidence="17">
    <location>
        <begin position="965"/>
        <end position="1197"/>
    </location>
</feature>
<feature type="region of interest" description="Disordered" evidence="18">
    <location>
        <begin position="1364"/>
        <end position="1387"/>
    </location>
</feature>
<gene>
    <name evidence="20" type="ORF">JRQ81_010600</name>
</gene>
<organism evidence="20 21">
    <name type="scientific">Phrynocephalus forsythii</name>
    <dbReference type="NCBI Taxonomy" id="171643"/>
    <lineage>
        <taxon>Eukaryota</taxon>
        <taxon>Metazoa</taxon>
        <taxon>Chordata</taxon>
        <taxon>Craniata</taxon>
        <taxon>Vertebrata</taxon>
        <taxon>Euteleostomi</taxon>
        <taxon>Lepidosauria</taxon>
        <taxon>Squamata</taxon>
        <taxon>Bifurcata</taxon>
        <taxon>Unidentata</taxon>
        <taxon>Episquamata</taxon>
        <taxon>Toxicofera</taxon>
        <taxon>Iguania</taxon>
        <taxon>Acrodonta</taxon>
        <taxon>Agamidae</taxon>
        <taxon>Agaminae</taxon>
        <taxon>Phrynocephalus</taxon>
    </lineage>
</organism>
<feature type="region of interest" description="Disordered" evidence="18">
    <location>
        <begin position="520"/>
        <end position="540"/>
    </location>
</feature>
<evidence type="ECO:0000256" key="8">
    <source>
        <dbReference type="ARBA" id="ARBA00022794"/>
    </source>
</evidence>
<dbReference type="GO" id="GO:0005813">
    <property type="term" value="C:centrosome"/>
    <property type="evidence" value="ECO:0007669"/>
    <property type="project" value="TreeGrafter"/>
</dbReference>
<dbReference type="GO" id="GO:0060271">
    <property type="term" value="P:cilium assembly"/>
    <property type="evidence" value="ECO:0007669"/>
    <property type="project" value="TreeGrafter"/>
</dbReference>
<evidence type="ECO:0000256" key="13">
    <source>
        <dbReference type="ARBA" id="ARBA00023306"/>
    </source>
</evidence>
<dbReference type="Proteomes" id="UP001142489">
    <property type="component" value="Unassembled WGS sequence"/>
</dbReference>
<feature type="region of interest" description="Disordered" evidence="18">
    <location>
        <begin position="746"/>
        <end position="777"/>
    </location>
</feature>
<feature type="compositionally biased region" description="Basic residues" evidence="18">
    <location>
        <begin position="112"/>
        <end position="121"/>
    </location>
</feature>
<feature type="region of interest" description="Disordered" evidence="18">
    <location>
        <begin position="107"/>
        <end position="127"/>
    </location>
</feature>
<dbReference type="InterPro" id="IPR036020">
    <property type="entry name" value="WW_dom_sf"/>
</dbReference>
<keyword evidence="4" id="KW-0597">Phosphoprotein</keyword>
<evidence type="ECO:0000256" key="16">
    <source>
        <dbReference type="ARBA" id="ARBA00067900"/>
    </source>
</evidence>
<comment type="caution">
    <text evidence="20">The sequence shown here is derived from an EMBL/GenBank/DDBJ whole genome shotgun (WGS) entry which is preliminary data.</text>
</comment>
<accession>A0A9Q1AQQ6</accession>
<dbReference type="Gene3D" id="3.30.1470.10">
    <property type="entry name" value="Photosystem I PsaD, reaction center subunit II"/>
    <property type="match status" value="1"/>
</dbReference>
<evidence type="ECO:0000256" key="5">
    <source>
        <dbReference type="ARBA" id="ARBA00022618"/>
    </source>
</evidence>
<feature type="coiled-coil region" evidence="17">
    <location>
        <begin position="1319"/>
        <end position="1346"/>
    </location>
</feature>
<evidence type="ECO:0000256" key="6">
    <source>
        <dbReference type="ARBA" id="ARBA00022763"/>
    </source>
</evidence>
<dbReference type="GO" id="GO:0006281">
    <property type="term" value="P:DNA repair"/>
    <property type="evidence" value="ECO:0007669"/>
    <property type="project" value="UniProtKB-KW"/>
</dbReference>
<evidence type="ECO:0000256" key="17">
    <source>
        <dbReference type="SAM" id="Coils"/>
    </source>
</evidence>
<dbReference type="SUPFAM" id="SSF51045">
    <property type="entry name" value="WW domain"/>
    <property type="match status" value="1"/>
</dbReference>
<evidence type="ECO:0000256" key="1">
    <source>
        <dbReference type="ARBA" id="ARBA00004114"/>
    </source>
</evidence>
<dbReference type="Pfam" id="PF00397">
    <property type="entry name" value="WW"/>
    <property type="match status" value="1"/>
</dbReference>
<evidence type="ECO:0000256" key="3">
    <source>
        <dbReference type="ARBA" id="ARBA00022490"/>
    </source>
</evidence>
<feature type="compositionally biased region" description="Basic and acidic residues" evidence="18">
    <location>
        <begin position="164"/>
        <end position="173"/>
    </location>
</feature>
<dbReference type="GO" id="GO:0051301">
    <property type="term" value="P:cell division"/>
    <property type="evidence" value="ECO:0007669"/>
    <property type="project" value="UniProtKB-KW"/>
</dbReference>
<dbReference type="GO" id="GO:0005634">
    <property type="term" value="C:nucleus"/>
    <property type="evidence" value="ECO:0007669"/>
    <property type="project" value="UniProtKB-SubCell"/>
</dbReference>
<dbReference type="CDD" id="cd00201">
    <property type="entry name" value="WW"/>
    <property type="match status" value="1"/>
</dbReference>
<feature type="region of interest" description="Disordered" evidence="18">
    <location>
        <begin position="585"/>
        <end position="684"/>
    </location>
</feature>
<dbReference type="InterPro" id="IPR051841">
    <property type="entry name" value="MT-Golgi_org_protein"/>
</dbReference>
<feature type="compositionally biased region" description="Basic and acidic residues" evidence="18">
    <location>
        <begin position="244"/>
        <end position="255"/>
    </location>
</feature>
<proteinExistence type="predicted"/>
<dbReference type="GO" id="GO:0097539">
    <property type="term" value="C:ciliary transition fiber"/>
    <property type="evidence" value="ECO:0007669"/>
    <property type="project" value="TreeGrafter"/>
</dbReference>
<evidence type="ECO:0000313" key="20">
    <source>
        <dbReference type="EMBL" id="KAJ7304925.1"/>
    </source>
</evidence>
<comment type="subunit">
    <text evidence="15">Interacts (via N-terminus) with ATRIP. Interacts with ATM, ATR and MDC1. Interacts with XPA (via N-terminus) upon UV irradiation. Interacts with CEP83, CCDC92, TTBK2, DVL3, NPHP3 and weakly with NPHP4. Interacts with DZIP1.</text>
</comment>
<feature type="compositionally biased region" description="Polar residues" evidence="18">
    <location>
        <begin position="585"/>
        <end position="599"/>
    </location>
</feature>
<evidence type="ECO:0000256" key="14">
    <source>
        <dbReference type="ARBA" id="ARBA00056906"/>
    </source>
</evidence>
<evidence type="ECO:0000256" key="12">
    <source>
        <dbReference type="ARBA" id="ARBA00023242"/>
    </source>
</evidence>
<evidence type="ECO:0000256" key="11">
    <source>
        <dbReference type="ARBA" id="ARBA00023212"/>
    </source>
</evidence>
<keyword evidence="10" id="KW-0234">DNA repair</keyword>
<keyword evidence="7" id="KW-0498">Mitosis</keyword>
<dbReference type="InterPro" id="IPR001202">
    <property type="entry name" value="WW_dom"/>
</dbReference>
<dbReference type="EMBL" id="JAPFRF010000022">
    <property type="protein sequence ID" value="KAJ7304925.1"/>
    <property type="molecule type" value="Genomic_DNA"/>
</dbReference>
<comment type="subcellular location">
    <subcellularLocation>
        <location evidence="1">Cytoplasm</location>
        <location evidence="1">Cytoskeleton</location>
        <location evidence="1">Microtubule organizing center</location>
        <location evidence="1">Centrosome</location>
        <location evidence="1">Centriole</location>
    </subcellularLocation>
    <subcellularLocation>
        <location evidence="2">Nucleus</location>
    </subcellularLocation>
</comment>
<keyword evidence="11" id="KW-0206">Cytoskeleton</keyword>
<keyword evidence="21" id="KW-1185">Reference proteome</keyword>
<keyword evidence="6" id="KW-0227">DNA damage</keyword>
<evidence type="ECO:0000256" key="10">
    <source>
        <dbReference type="ARBA" id="ARBA00023204"/>
    </source>
</evidence>
<keyword evidence="5" id="KW-0132">Cell division</keyword>
<feature type="region of interest" description="Disordered" evidence="18">
    <location>
        <begin position="159"/>
        <end position="272"/>
    </location>
</feature>
<evidence type="ECO:0000256" key="7">
    <source>
        <dbReference type="ARBA" id="ARBA00022776"/>
    </source>
</evidence>
<dbReference type="FunFam" id="3.30.1470.10:FF:000001">
    <property type="entry name" value="Centrosomal protein of 164 kDa"/>
    <property type="match status" value="1"/>
</dbReference>
<sequence length="1593" mass="177486">MAVAPLRVGDQLILEEDYDETYIPSEQEINEFARVIGIDPDQEPELMWLAREGIVAPLPAEWKPCQDVTGDIYYFNFANGQSTWDHPCDEHYRQLVIQEREKLLDHGDLKKKDRKKKREKKKEKQEREFLKCSAEMLSQPGILPSTSFYRASSPALSLEQATPDLEKQSKLTRNEPFLKNPKGKSSGTLSDPGDLPRLLSGPAPAKLHPLLPGKSNRTRQILADVEKILGRTSSSNRGDSGPHPQEDVTAADRHAAGTIFLDSEPENLDSTNVSKPFLEKLNVSSQKAKGTKTGLQETAETSLFLEGEKLSKVQQDPEGGGCCPLPGDSTPGGRTAQLVSSLVRDGTFLPVSEREMGLPPSAVSFGESLGPLSATSTCEKEGELGSLSKQKESIGKKKLLEPSQTTELGMTGREGVPHTAVLKLDSQLPHSPVLGVENGTTLGTISLLAAAVPGEPKDQKIPGSKQGSVDGGGSSSSSVMTSLADHLASQVLGEVDNFSWDLQSSRESDHPMVQMTVPKSFSPDPLHIQLHTSPDEHSESECYLEDQMFCQHTVNQSRGAESGPEPHGAGQNVDPDLAQEMVRGTNTRPQKGATTFQSEKQPRSGRHQMSIILDSQEKGQLEQHIISTDDDSQPGLLPEGDQEPDSGRKSICDTIEEEAAADLSPLSPNGGEEDGGNNKGPSGRARLLEKVHMDVSALGDSFVNEAAEDISPGKGLQLSAHLDTEPPVTENDEWLAQKNDQLSCSVEEEHNQGSAETAEREGRQMEGCAPKRAEEEADGGILETKKKLTDLDGPVPPCHKSLKTALERVTQSEELHLDEAHKAQQKLQTHIPLDMEAGKENIRLAQEAAFQKFREELESFQQSEEVRLKEEKQLFLERMKREVDAAQQVEWMALEQESQRALFLLKERLHRENKMAMEELEMQFARELQQQKSATEEDHQKVVSALQMQIVEIQRKGETVLHKALECAEHHVQQKRQQVAEYERELGDILKEKRQEVEQNHARQLEKIQEAHREALARIRVQHEEEEKRQKEELHASLQAERERLRQFHSAELEALQKNQGDQLQRLHRRHQEQEQKVREAELALELRARDVQARSAQLQAQEEAIQKRKQKAWEEEEQLEQQQKEAAVTAQLCFEKSQKERDSLAETIAQLHQAVVGLQSQKVELESQVEQLQRQASELEENIKQEEELLRKNKAESSGASLLKMEALQVEDLQDCSGPPLHWKQAAGGVPLAGEEQGQASCREMASQAPKTQEEDSHLVDQVRQYISAEGASLKTAKEFLAHQAHVMQKRQAALRDQEQHWNQDFQEAKQLDELKVVQRCRILLKKKEEMLRQLESSLVEELSEEDLLKGVACKKGVTFDLSDLEDTDSPMSPEQSAPKDVSLKPPDVDKIQCLTDSLQRISRDLNSILGLLTAFSTQQPLHFPSAEVPASPLPQDGIPLSAYAPVPHTCSATPGMLSAGPPWAWRTGFSPRPPSPLASQSVDSVLMKKWRKYFPGGLPLPCRSSSATDGKLGSMASEEHFQLFQSPSFQPPSTEKQDIQGMIDDNKKWLEDIKQVPKVHLLPSTQRSSASSPGWLHLGLDENNRIKVYRF</sequence>
<dbReference type="PANTHER" id="PTHR18902:SF27">
    <property type="entry name" value="CENTROSOMAL PROTEIN OF 164 KDA"/>
    <property type="match status" value="1"/>
</dbReference>